<organism evidence="7 8">
    <name type="scientific">Acidilobus saccharovorans (strain DSM 16705 / JCM 18335 / VKM B-2471 / 345-15)</name>
    <dbReference type="NCBI Taxonomy" id="666510"/>
    <lineage>
        <taxon>Archaea</taxon>
        <taxon>Thermoproteota</taxon>
        <taxon>Thermoprotei</taxon>
        <taxon>Acidilobales</taxon>
        <taxon>Acidilobaceae</taxon>
        <taxon>Acidilobus</taxon>
    </lineage>
</organism>
<evidence type="ECO:0000256" key="5">
    <source>
        <dbReference type="SAM" id="Phobius"/>
    </source>
</evidence>
<comment type="subcellular location">
    <subcellularLocation>
        <location evidence="1">Membrane</location>
        <topology evidence="1">Multi-pass membrane protein</topology>
    </subcellularLocation>
</comment>
<dbReference type="InParanoid" id="D9PZE0"/>
<evidence type="ECO:0000256" key="3">
    <source>
        <dbReference type="ARBA" id="ARBA00022989"/>
    </source>
</evidence>
<dbReference type="HOGENOM" id="CLU_055959_0_0_2"/>
<feature type="transmembrane region" description="Helical" evidence="5">
    <location>
        <begin position="72"/>
        <end position="90"/>
    </location>
</feature>
<feature type="transmembrane region" description="Helical" evidence="5">
    <location>
        <begin position="130"/>
        <end position="156"/>
    </location>
</feature>
<dbReference type="PROSITE" id="PS50850">
    <property type="entry name" value="MFS"/>
    <property type="match status" value="1"/>
</dbReference>
<feature type="domain" description="Major facilitator superfamily (MFS) profile" evidence="6">
    <location>
        <begin position="1"/>
        <end position="379"/>
    </location>
</feature>
<feature type="transmembrane region" description="Helical" evidence="5">
    <location>
        <begin position="242"/>
        <end position="261"/>
    </location>
</feature>
<accession>D9PZE0</accession>
<dbReference type="PANTHER" id="PTHR23508:SF10">
    <property type="entry name" value="CARBOXYLIC ACID TRANSPORTER PROTEIN HOMOLOG"/>
    <property type="match status" value="1"/>
</dbReference>
<dbReference type="Proteomes" id="UP000000346">
    <property type="component" value="Chromosome"/>
</dbReference>
<dbReference type="GeneID" id="9498230"/>
<dbReference type="EMBL" id="CP001742">
    <property type="protein sequence ID" value="ADL18428.1"/>
    <property type="molecule type" value="Genomic_DNA"/>
</dbReference>
<feature type="transmembrane region" description="Helical" evidence="5">
    <location>
        <begin position="356"/>
        <end position="376"/>
    </location>
</feature>
<dbReference type="InterPro" id="IPR005828">
    <property type="entry name" value="MFS_sugar_transport-like"/>
</dbReference>
<proteinExistence type="predicted"/>
<feature type="transmembrane region" description="Helical" evidence="5">
    <location>
        <begin position="331"/>
        <end position="350"/>
    </location>
</feature>
<dbReference type="PANTHER" id="PTHR23508">
    <property type="entry name" value="CARBOXYLIC ACID TRANSPORTER PROTEIN HOMOLOG"/>
    <property type="match status" value="1"/>
</dbReference>
<feature type="transmembrane region" description="Helical" evidence="5">
    <location>
        <begin position="9"/>
        <end position="34"/>
    </location>
</feature>
<dbReference type="RefSeq" id="WP_013265940.1">
    <property type="nucleotide sequence ID" value="NC_014374.1"/>
</dbReference>
<evidence type="ECO:0000313" key="7">
    <source>
        <dbReference type="EMBL" id="ADL18428.1"/>
    </source>
</evidence>
<dbReference type="STRING" id="666510.ASAC_0019"/>
<feature type="transmembrane region" description="Helical" evidence="5">
    <location>
        <begin position="207"/>
        <end position="230"/>
    </location>
</feature>
<evidence type="ECO:0000259" key="6">
    <source>
        <dbReference type="PROSITE" id="PS50850"/>
    </source>
</evidence>
<evidence type="ECO:0000256" key="2">
    <source>
        <dbReference type="ARBA" id="ARBA00022692"/>
    </source>
</evidence>
<dbReference type="eggNOG" id="arCOG02793">
    <property type="taxonomic scope" value="Archaea"/>
</dbReference>
<feature type="transmembrane region" description="Helical" evidence="5">
    <location>
        <begin position="40"/>
        <end position="60"/>
    </location>
</feature>
<dbReference type="GO" id="GO:0046943">
    <property type="term" value="F:carboxylic acid transmembrane transporter activity"/>
    <property type="evidence" value="ECO:0007669"/>
    <property type="project" value="TreeGrafter"/>
</dbReference>
<keyword evidence="2 5" id="KW-0812">Transmembrane</keyword>
<keyword evidence="4 5" id="KW-0472">Membrane</keyword>
<evidence type="ECO:0000256" key="4">
    <source>
        <dbReference type="ARBA" id="ARBA00023136"/>
    </source>
</evidence>
<gene>
    <name evidence="7" type="ordered locus">ASAC_0019</name>
</gene>
<feature type="transmembrane region" description="Helical" evidence="5">
    <location>
        <begin position="162"/>
        <end position="182"/>
    </location>
</feature>
<evidence type="ECO:0000313" key="8">
    <source>
        <dbReference type="Proteomes" id="UP000000346"/>
    </source>
</evidence>
<dbReference type="OrthoDB" id="117970at2157"/>
<reference evidence="7 8" key="1">
    <citation type="journal article" date="2010" name="Appl. Environ. Microbiol.">
        <title>The genome sequence of the crenarchaeon Acidilobus saccharovorans supports a new order, Acidilobales, and suggests an important ecological role in terrestrial acidic hot springs.</title>
        <authorList>
            <person name="Mardanov A.V."/>
            <person name="Svetlitchnyi V.A."/>
            <person name="Beletsky A.V."/>
            <person name="Prokofeva M.I."/>
            <person name="Bonch-Osmolovskaya E.A."/>
            <person name="Ravin N.V."/>
            <person name="Skryabin K.G."/>
        </authorList>
    </citation>
    <scope>NUCLEOTIDE SEQUENCE [LARGE SCALE GENOMIC DNA]</scope>
    <source>
        <strain evidence="8">DSM 16705 / JCM 18335 / VKM B-2471 / 345-15</strain>
    </source>
</reference>
<feature type="transmembrane region" description="Helical" evidence="5">
    <location>
        <begin position="268"/>
        <end position="285"/>
    </location>
</feature>
<evidence type="ECO:0000256" key="1">
    <source>
        <dbReference type="ARBA" id="ARBA00004141"/>
    </source>
</evidence>
<keyword evidence="3 5" id="KW-1133">Transmembrane helix</keyword>
<sequence>MVLTRDQRLVLVSTTLDMFLEGVFVTLPSVSALLSSIPSWATPLVFSTIPVGTLIGNLALGRLTDLRGRKSTYMAMLGVYALGALLILAFNSLYAVLAGLLITQTAMGGEVPIVLSYIVESAPADIKERLVVLITNVGNVGAVVISAVALAFGGLSAASGRAAVGALVAGAIAIMAVTRSMVPESRPWLSLRPEERGRVVLGAEARLWLALLTLMAVSSVLTFGLLALSIGPEEFPSHALEIIMLYFAGEALGGLIAAAAMDRVGSRAFTLASFAGGFATSLAAIPALRAGLAPFMALLFVNGAFTETVWASRNVLESLSFPTTFRATGIALVRAAPYVLMLASFFATAGMGVVDFLWYATAMWALGLAASAAWMARGREVVGSPVAIRPEDLDRLRRRA</sequence>
<keyword evidence="8" id="KW-1185">Reference proteome</keyword>
<protein>
    <submittedName>
        <fullName evidence="7">Putative major facilitator transporter</fullName>
    </submittedName>
</protein>
<dbReference type="KEGG" id="asc:ASAC_0019"/>
<dbReference type="Gene3D" id="1.20.1250.20">
    <property type="entry name" value="MFS general substrate transporter like domains"/>
    <property type="match status" value="1"/>
</dbReference>
<name>D9PZE0_ACIS3</name>
<dbReference type="SUPFAM" id="SSF103473">
    <property type="entry name" value="MFS general substrate transporter"/>
    <property type="match status" value="1"/>
</dbReference>
<dbReference type="InterPro" id="IPR036259">
    <property type="entry name" value="MFS_trans_sf"/>
</dbReference>
<dbReference type="InterPro" id="IPR020846">
    <property type="entry name" value="MFS_dom"/>
</dbReference>
<dbReference type="GO" id="GO:0005886">
    <property type="term" value="C:plasma membrane"/>
    <property type="evidence" value="ECO:0007669"/>
    <property type="project" value="TreeGrafter"/>
</dbReference>
<dbReference type="Pfam" id="PF00083">
    <property type="entry name" value="Sugar_tr"/>
    <property type="match status" value="1"/>
</dbReference>
<dbReference type="AlphaFoldDB" id="D9PZE0"/>